<sequence>MRALLELSSAGHFQHSSFSISGIAQIQAERRVAVDIEVAVNAGVRGLKGHGSGAAGGAANVNLAARLETNIVAIGMAVSTCERGIPFQLDIAQVYQVADHNAAFSQDQLDRSVAF</sequence>
<dbReference type="AlphaFoldDB" id="A0A3M5V7T3"/>
<gene>
    <name evidence="1" type="ORF">ALP29_200392</name>
</gene>
<evidence type="ECO:0000313" key="2">
    <source>
        <dbReference type="Proteomes" id="UP000280395"/>
    </source>
</evidence>
<proteinExistence type="predicted"/>
<protein>
    <submittedName>
        <fullName evidence="1">Uncharacterized protein</fullName>
    </submittedName>
</protein>
<comment type="caution">
    <text evidence="1">The sequence shown here is derived from an EMBL/GenBank/DDBJ whole genome shotgun (WGS) entry which is preliminary data.</text>
</comment>
<organism evidence="1 2">
    <name type="scientific">Pseudomonas syringae pv. avii</name>
    <dbReference type="NCBI Taxonomy" id="663959"/>
    <lineage>
        <taxon>Bacteria</taxon>
        <taxon>Pseudomonadati</taxon>
        <taxon>Pseudomonadota</taxon>
        <taxon>Gammaproteobacteria</taxon>
        <taxon>Pseudomonadales</taxon>
        <taxon>Pseudomonadaceae</taxon>
        <taxon>Pseudomonas</taxon>
        <taxon>Pseudomonas syringae</taxon>
    </lineage>
</organism>
<accession>A0A3M5V7T3</accession>
<dbReference type="Proteomes" id="UP000280395">
    <property type="component" value="Unassembled WGS sequence"/>
</dbReference>
<reference evidence="1 2" key="1">
    <citation type="submission" date="2018-08" db="EMBL/GenBank/DDBJ databases">
        <title>Recombination of ecologically and evolutionarily significant loci maintains genetic cohesion in the Pseudomonas syringae species complex.</title>
        <authorList>
            <person name="Dillon M."/>
            <person name="Thakur S."/>
            <person name="Almeida R.N.D."/>
            <person name="Weir B.S."/>
            <person name="Guttman D.S."/>
        </authorList>
    </citation>
    <scope>NUCLEOTIDE SEQUENCE [LARGE SCALE GENOMIC DNA]</scope>
    <source>
        <strain evidence="1 2">ICMP 14479</strain>
    </source>
</reference>
<dbReference type="EMBL" id="RBUA01000892">
    <property type="protein sequence ID" value="RMU53855.1"/>
    <property type="molecule type" value="Genomic_DNA"/>
</dbReference>
<name>A0A3M5V7T3_PSESX</name>
<evidence type="ECO:0000313" key="1">
    <source>
        <dbReference type="EMBL" id="RMU53855.1"/>
    </source>
</evidence>